<dbReference type="Proteomes" id="UP001071230">
    <property type="component" value="Unassembled WGS sequence"/>
</dbReference>
<sequence>MELVTESRLDKLRKRMEIEGLEGFVSVRPENLRYLSGFSGGEGTVLILPDRTYLLTDFRYIEQASGEAPGFEIVRVAADPFAPLTDLGQGAKRVGFEGDFVTHDTYLKLAEHLPQCELMSRPELINDLRAVKDEEEIGRIRRAVRAADQAFDAILAKLAVGQKEEEISLELEFAMRRAGASGRSFDFIVASGPRGALPHGTASSKRVEQGEFLTLDFGAVLAGYCSDITRTVVFGEPDEKQREIYEVVLKAQLAGIRAVKPGVTGRDVDAVARGIIAEAGYGEYFGHGLGHSVGLAIHEGPNLNTREERLLQPGNVVTVEPGIYIPGWGGVRIEDMVVVTEEGCEILTQAPKDLIIIQ</sequence>
<keyword evidence="7" id="KW-0031">Aminopeptidase</keyword>
<dbReference type="Gene3D" id="3.90.230.10">
    <property type="entry name" value="Creatinase/methionine aminopeptidase superfamily"/>
    <property type="match status" value="1"/>
</dbReference>
<evidence type="ECO:0000256" key="2">
    <source>
        <dbReference type="ARBA" id="ARBA00022723"/>
    </source>
</evidence>
<evidence type="ECO:0000259" key="4">
    <source>
        <dbReference type="Pfam" id="PF00557"/>
    </source>
</evidence>
<organism evidence="6">
    <name type="scientific">Acididesulfobacillus acetoxydans</name>
    <dbReference type="NCBI Taxonomy" id="1561005"/>
    <lineage>
        <taxon>Bacteria</taxon>
        <taxon>Bacillati</taxon>
        <taxon>Bacillota</taxon>
        <taxon>Clostridia</taxon>
        <taxon>Eubacteriales</taxon>
        <taxon>Peptococcaceae</taxon>
        <taxon>Acididesulfobacillus</taxon>
    </lineage>
</organism>
<evidence type="ECO:0000256" key="3">
    <source>
        <dbReference type="ARBA" id="ARBA00022801"/>
    </source>
</evidence>
<dbReference type="Proteomes" id="UP000836597">
    <property type="component" value="Chromosome"/>
</dbReference>
<dbReference type="PANTHER" id="PTHR46112:SF3">
    <property type="entry name" value="AMINOPEPTIDASE YPDF"/>
    <property type="match status" value="1"/>
</dbReference>
<dbReference type="PROSITE" id="PS00491">
    <property type="entry name" value="PROLINE_PEPTIDASE"/>
    <property type="match status" value="1"/>
</dbReference>
<dbReference type="InterPro" id="IPR036005">
    <property type="entry name" value="Creatinase/aminopeptidase-like"/>
</dbReference>
<dbReference type="SUPFAM" id="SSF53092">
    <property type="entry name" value="Creatinase/prolidase N-terminal domain"/>
    <property type="match status" value="1"/>
</dbReference>
<protein>
    <submittedName>
        <fullName evidence="7">Aminopeptidase YpdF</fullName>
    </submittedName>
    <submittedName>
        <fullName evidence="6">Creatinase/Aminopeptidase P/Spt16, N-terminal</fullName>
        <ecNumber evidence="6">3.-.-.-</ecNumber>
    </submittedName>
</protein>
<dbReference type="CDD" id="cd01092">
    <property type="entry name" value="APP-like"/>
    <property type="match status" value="1"/>
</dbReference>
<dbReference type="EC" id="3.-.-.-" evidence="6"/>
<dbReference type="GO" id="GO:0008235">
    <property type="term" value="F:metalloexopeptidase activity"/>
    <property type="evidence" value="ECO:0007669"/>
    <property type="project" value="UniProtKB-ARBA"/>
</dbReference>
<gene>
    <name evidence="7" type="ORF">DEACI_2490</name>
    <name evidence="6" type="ORF">DEACI_2814</name>
</gene>
<keyword evidence="8" id="KW-1185">Reference proteome</keyword>
<evidence type="ECO:0000313" key="6">
    <source>
        <dbReference type="EMBL" id="CAA7602142.1"/>
    </source>
</evidence>
<dbReference type="EMBL" id="CDGJ01000078">
    <property type="protein sequence ID" value="CEJ08015.1"/>
    <property type="molecule type" value="Genomic_DNA"/>
</dbReference>
<dbReference type="PRINTS" id="PR00599">
    <property type="entry name" value="MAPEPTIDASE"/>
</dbReference>
<dbReference type="PANTHER" id="PTHR46112">
    <property type="entry name" value="AMINOPEPTIDASE"/>
    <property type="match status" value="1"/>
</dbReference>
<feature type="domain" description="Creatinase N-terminal" evidence="5">
    <location>
        <begin position="8"/>
        <end position="131"/>
    </location>
</feature>
<reference evidence="6" key="2">
    <citation type="submission" date="2020-01" db="EMBL/GenBank/DDBJ databases">
        <authorList>
            <person name="Hornung B."/>
        </authorList>
    </citation>
    <scope>NUCLEOTIDE SEQUENCE</scope>
    <source>
        <strain evidence="6">PacBioINE</strain>
    </source>
</reference>
<dbReference type="InterPro" id="IPR029149">
    <property type="entry name" value="Creatin/AminoP/Spt16_N"/>
</dbReference>
<accession>A0A8S0WGS5</accession>
<proteinExistence type="inferred from homology"/>
<evidence type="ECO:0000313" key="7">
    <source>
        <dbReference type="EMBL" id="CEJ08015.1"/>
    </source>
</evidence>
<dbReference type="AlphaFoldDB" id="A0A8S0WGS5"/>
<evidence type="ECO:0000313" key="8">
    <source>
        <dbReference type="Proteomes" id="UP001071230"/>
    </source>
</evidence>
<dbReference type="InterPro" id="IPR000587">
    <property type="entry name" value="Creatinase_N"/>
</dbReference>
<name>A0A8S0WGS5_9FIRM</name>
<dbReference type="SUPFAM" id="SSF55920">
    <property type="entry name" value="Creatinase/aminopeptidase"/>
    <property type="match status" value="1"/>
</dbReference>
<dbReference type="Gene3D" id="3.40.350.10">
    <property type="entry name" value="Creatinase/prolidase N-terminal domain"/>
    <property type="match status" value="1"/>
</dbReference>
<reference evidence="7" key="1">
    <citation type="submission" date="2014-11" db="EMBL/GenBank/DDBJ databases">
        <authorList>
            <person name="Hornung B.V."/>
        </authorList>
    </citation>
    <scope>NUCLEOTIDE SEQUENCE</scope>
    <source>
        <strain evidence="7">INE</strain>
    </source>
</reference>
<dbReference type="Pfam" id="PF00557">
    <property type="entry name" value="Peptidase_M24"/>
    <property type="match status" value="1"/>
</dbReference>
<evidence type="ECO:0000259" key="5">
    <source>
        <dbReference type="Pfam" id="PF01321"/>
    </source>
</evidence>
<dbReference type="EMBL" id="LR746496">
    <property type="protein sequence ID" value="CAA7602142.1"/>
    <property type="molecule type" value="Genomic_DNA"/>
</dbReference>
<keyword evidence="7" id="KW-0645">Protease</keyword>
<dbReference type="InterPro" id="IPR050659">
    <property type="entry name" value="Peptidase_M24B"/>
</dbReference>
<comment type="similarity">
    <text evidence="1">Belongs to the peptidase M24B family.</text>
</comment>
<dbReference type="Pfam" id="PF01321">
    <property type="entry name" value="Creatinase_N"/>
    <property type="match status" value="1"/>
</dbReference>
<dbReference type="InterPro" id="IPR000994">
    <property type="entry name" value="Pept_M24"/>
</dbReference>
<dbReference type="KEGG" id="aacx:DEACI_2814"/>
<dbReference type="RefSeq" id="WP_240985561.1">
    <property type="nucleotide sequence ID" value="NZ_CDGJ01000078.1"/>
</dbReference>
<dbReference type="FunFam" id="3.90.230.10:FF:000014">
    <property type="entry name" value="Aminopeptidase P family protein"/>
    <property type="match status" value="1"/>
</dbReference>
<dbReference type="GO" id="GO:0046872">
    <property type="term" value="F:metal ion binding"/>
    <property type="evidence" value="ECO:0007669"/>
    <property type="project" value="UniProtKB-KW"/>
</dbReference>
<evidence type="ECO:0000256" key="1">
    <source>
        <dbReference type="ARBA" id="ARBA00008766"/>
    </source>
</evidence>
<keyword evidence="3 6" id="KW-0378">Hydrolase</keyword>
<dbReference type="GO" id="GO:0004177">
    <property type="term" value="F:aminopeptidase activity"/>
    <property type="evidence" value="ECO:0007669"/>
    <property type="project" value="UniProtKB-KW"/>
</dbReference>
<keyword evidence="2" id="KW-0479">Metal-binding</keyword>
<dbReference type="InterPro" id="IPR001131">
    <property type="entry name" value="Peptidase_M24B_aminopep-P_CS"/>
</dbReference>
<dbReference type="InterPro" id="IPR001714">
    <property type="entry name" value="Pept_M24_MAP"/>
</dbReference>
<feature type="domain" description="Peptidase M24" evidence="4">
    <location>
        <begin position="139"/>
        <end position="341"/>
    </location>
</feature>